<evidence type="ECO:0000256" key="2">
    <source>
        <dbReference type="SAM" id="Phobius"/>
    </source>
</evidence>
<proteinExistence type="predicted"/>
<evidence type="ECO:0000256" key="1">
    <source>
        <dbReference type="SAM" id="MobiDB-lite"/>
    </source>
</evidence>
<organism evidence="4 5">
    <name type="scientific">Dendrothele bispora (strain CBS 962.96)</name>
    <dbReference type="NCBI Taxonomy" id="1314807"/>
    <lineage>
        <taxon>Eukaryota</taxon>
        <taxon>Fungi</taxon>
        <taxon>Dikarya</taxon>
        <taxon>Basidiomycota</taxon>
        <taxon>Agaricomycotina</taxon>
        <taxon>Agaricomycetes</taxon>
        <taxon>Agaricomycetidae</taxon>
        <taxon>Agaricales</taxon>
        <taxon>Agaricales incertae sedis</taxon>
        <taxon>Dendrothele</taxon>
    </lineage>
</organism>
<sequence>MTWGSVTFFCFLWFFSLHFQDVVCSDGLKILAITQPACIGQTLVITWEGAIREYPVELHGSNGKKHTANVDVGNSTSFSTFIPEGSTPGFGHPRTSEPSSPQSRTQTTNLGTSNDGTQTPVGSAPRISASLQPSTTRFPSQTPSGFPSTDRPFEPSRTHVTNWGMPDNDKSHTSANVLRSIPSGVDCLSNAIGDVSVVVPRAINFPSSNSTIPVTNSSSLSPVSSISSGPSLSPFQAGHKFIDPLPSPMIPPSSPPLSSSPPSQSSPTSPAPTSNVPPQPTTLPTQNPSSGVISSKKPEESLSSISLGSQARPSKEFQTDIQQSLDVVSKTIFRQVDTLTTNSESQTQGTSSSMLVTVISPDGSTSTIITLLGSVPDPRIIGNPSPTPSLSDSSPSESPSSPFDGRIRTNHRGQLTGAIVGSLVGAFVILKFSFLAGVRLIRWRRTRQWKRFDPFPVHNQDLEAEQSTALECDSESKFLARDSYSASLGILPAQSPTQSESLIRTPSERVIRDNVEQNEGGSDSTSIGAVLPSRTSQSQASDEVGKDAKKEKVIMSQVERIPRGTGLPPLLPAIERDSFSDSHMVMDSITSSVSNSPNYPAIGSETLSALISSNQVPLAITSSWDRGVAEVDRRVECIGSRAEIEHLGPGVESVDLPPPAYTRLPPAYPFVVDYRQF</sequence>
<evidence type="ECO:0000313" key="5">
    <source>
        <dbReference type="Proteomes" id="UP000297245"/>
    </source>
</evidence>
<feature type="transmembrane region" description="Helical" evidence="2">
    <location>
        <begin position="418"/>
        <end position="441"/>
    </location>
</feature>
<evidence type="ECO:0000256" key="3">
    <source>
        <dbReference type="SAM" id="SignalP"/>
    </source>
</evidence>
<keyword evidence="2" id="KW-0472">Membrane</keyword>
<feature type="chain" id="PRO_5020413845" evidence="3">
    <location>
        <begin position="25"/>
        <end position="677"/>
    </location>
</feature>
<feature type="region of interest" description="Disordered" evidence="1">
    <location>
        <begin position="76"/>
        <end position="171"/>
    </location>
</feature>
<evidence type="ECO:0000313" key="4">
    <source>
        <dbReference type="EMBL" id="THU83487.1"/>
    </source>
</evidence>
<feature type="compositionally biased region" description="Polar residues" evidence="1">
    <location>
        <begin position="205"/>
        <end position="216"/>
    </location>
</feature>
<dbReference type="Proteomes" id="UP000297245">
    <property type="component" value="Unassembled WGS sequence"/>
</dbReference>
<name>A0A4S8L4K9_DENBC</name>
<feature type="signal peptide" evidence="3">
    <location>
        <begin position="1"/>
        <end position="24"/>
    </location>
</feature>
<feature type="region of interest" description="Disordered" evidence="1">
    <location>
        <begin position="495"/>
        <end position="549"/>
    </location>
</feature>
<protein>
    <submittedName>
        <fullName evidence="4">Uncharacterized protein</fullName>
    </submittedName>
</protein>
<feature type="region of interest" description="Disordered" evidence="1">
    <location>
        <begin position="375"/>
        <end position="406"/>
    </location>
</feature>
<keyword evidence="2" id="KW-0812">Transmembrane</keyword>
<feature type="region of interest" description="Disordered" evidence="1">
    <location>
        <begin position="205"/>
        <end position="318"/>
    </location>
</feature>
<feature type="compositionally biased region" description="Polar residues" evidence="1">
    <location>
        <begin position="301"/>
        <end position="312"/>
    </location>
</feature>
<dbReference type="AlphaFoldDB" id="A0A4S8L4K9"/>
<feature type="compositionally biased region" description="Pro residues" evidence="1">
    <location>
        <begin position="245"/>
        <end position="259"/>
    </location>
</feature>
<gene>
    <name evidence="4" type="ORF">K435DRAFT_844023</name>
</gene>
<reference evidence="4 5" key="1">
    <citation type="journal article" date="2019" name="Nat. Ecol. Evol.">
        <title>Megaphylogeny resolves global patterns of mushroom evolution.</title>
        <authorList>
            <person name="Varga T."/>
            <person name="Krizsan K."/>
            <person name="Foldi C."/>
            <person name="Dima B."/>
            <person name="Sanchez-Garcia M."/>
            <person name="Sanchez-Ramirez S."/>
            <person name="Szollosi G.J."/>
            <person name="Szarkandi J.G."/>
            <person name="Papp V."/>
            <person name="Albert L."/>
            <person name="Andreopoulos W."/>
            <person name="Angelini C."/>
            <person name="Antonin V."/>
            <person name="Barry K.W."/>
            <person name="Bougher N.L."/>
            <person name="Buchanan P."/>
            <person name="Buyck B."/>
            <person name="Bense V."/>
            <person name="Catcheside P."/>
            <person name="Chovatia M."/>
            <person name="Cooper J."/>
            <person name="Damon W."/>
            <person name="Desjardin D."/>
            <person name="Finy P."/>
            <person name="Geml J."/>
            <person name="Haridas S."/>
            <person name="Hughes K."/>
            <person name="Justo A."/>
            <person name="Karasinski D."/>
            <person name="Kautmanova I."/>
            <person name="Kiss B."/>
            <person name="Kocsube S."/>
            <person name="Kotiranta H."/>
            <person name="LaButti K.M."/>
            <person name="Lechner B.E."/>
            <person name="Liimatainen K."/>
            <person name="Lipzen A."/>
            <person name="Lukacs Z."/>
            <person name="Mihaltcheva S."/>
            <person name="Morgado L.N."/>
            <person name="Niskanen T."/>
            <person name="Noordeloos M.E."/>
            <person name="Ohm R.A."/>
            <person name="Ortiz-Santana B."/>
            <person name="Ovrebo C."/>
            <person name="Racz N."/>
            <person name="Riley R."/>
            <person name="Savchenko A."/>
            <person name="Shiryaev A."/>
            <person name="Soop K."/>
            <person name="Spirin V."/>
            <person name="Szebenyi C."/>
            <person name="Tomsovsky M."/>
            <person name="Tulloss R.E."/>
            <person name="Uehling J."/>
            <person name="Grigoriev I.V."/>
            <person name="Vagvolgyi C."/>
            <person name="Papp T."/>
            <person name="Martin F.M."/>
            <person name="Miettinen O."/>
            <person name="Hibbett D.S."/>
            <person name="Nagy L.G."/>
        </authorList>
    </citation>
    <scope>NUCLEOTIDE SEQUENCE [LARGE SCALE GENOMIC DNA]</scope>
    <source>
        <strain evidence="4 5">CBS 962.96</strain>
    </source>
</reference>
<feature type="compositionally biased region" description="Polar residues" evidence="1">
    <location>
        <begin position="517"/>
        <end position="541"/>
    </location>
</feature>
<accession>A0A4S8L4K9</accession>
<keyword evidence="3" id="KW-0732">Signal</keyword>
<dbReference type="EMBL" id="ML179660">
    <property type="protein sequence ID" value="THU83487.1"/>
    <property type="molecule type" value="Genomic_DNA"/>
</dbReference>
<keyword evidence="5" id="KW-1185">Reference proteome</keyword>
<feature type="compositionally biased region" description="Low complexity" evidence="1">
    <location>
        <begin position="388"/>
        <end position="402"/>
    </location>
</feature>
<keyword evidence="2" id="KW-1133">Transmembrane helix</keyword>
<feature type="compositionally biased region" description="Basic and acidic residues" evidence="1">
    <location>
        <begin position="506"/>
        <end position="515"/>
    </location>
</feature>
<feature type="compositionally biased region" description="Low complexity" evidence="1">
    <location>
        <begin position="217"/>
        <end position="234"/>
    </location>
</feature>
<feature type="compositionally biased region" description="Polar residues" evidence="1">
    <location>
        <begin position="96"/>
        <end position="121"/>
    </location>
</feature>
<feature type="compositionally biased region" description="Low complexity" evidence="1">
    <location>
        <begin position="260"/>
        <end position="274"/>
    </location>
</feature>
<feature type="compositionally biased region" description="Polar residues" evidence="1">
    <location>
        <begin position="495"/>
        <end position="504"/>
    </location>
</feature>
<feature type="compositionally biased region" description="Polar residues" evidence="1">
    <location>
        <begin position="129"/>
        <end position="147"/>
    </location>
</feature>